<evidence type="ECO:0000256" key="8">
    <source>
        <dbReference type="ARBA" id="ARBA00022801"/>
    </source>
</evidence>
<evidence type="ECO:0000256" key="5">
    <source>
        <dbReference type="ARBA" id="ARBA00021697"/>
    </source>
</evidence>
<feature type="binding site" evidence="14">
    <location>
        <position position="214"/>
    </location>
    <ligand>
        <name>Mg(2+)</name>
        <dbReference type="ChEBI" id="CHEBI:18420"/>
        <label>1</label>
        <note>catalytic</note>
    </ligand>
</feature>
<keyword evidence="9 14" id="KW-0460">Magnesium</keyword>
<dbReference type="Proteomes" id="UP000256269">
    <property type="component" value="Unassembled WGS sequence"/>
</dbReference>
<evidence type="ECO:0000256" key="14">
    <source>
        <dbReference type="PIRSR" id="PIRSR600760-2"/>
    </source>
</evidence>
<dbReference type="EMBL" id="QUNO01000001">
    <property type="protein sequence ID" value="REH55763.1"/>
    <property type="molecule type" value="Genomic_DNA"/>
</dbReference>
<dbReference type="RefSeq" id="WP_116172617.1">
    <property type="nucleotide sequence ID" value="NZ_CP144375.1"/>
</dbReference>
<dbReference type="PRINTS" id="PR00377">
    <property type="entry name" value="IMPHPHTASES"/>
</dbReference>
<evidence type="ECO:0000256" key="6">
    <source>
        <dbReference type="ARBA" id="ARBA00022605"/>
    </source>
</evidence>
<accession>A0A3E0IAK0</accession>
<evidence type="ECO:0000256" key="7">
    <source>
        <dbReference type="ARBA" id="ARBA00022723"/>
    </source>
</evidence>
<dbReference type="OrthoDB" id="9772456at2"/>
<dbReference type="PANTHER" id="PTHR43200">
    <property type="entry name" value="PHOSPHATASE"/>
    <property type="match status" value="1"/>
</dbReference>
<name>A0A3E0IAK0_9PSEU</name>
<dbReference type="Pfam" id="PF00459">
    <property type="entry name" value="Inositol_P"/>
    <property type="match status" value="1"/>
</dbReference>
<feature type="binding site" evidence="14">
    <location>
        <position position="84"/>
    </location>
    <ligand>
        <name>Mg(2+)</name>
        <dbReference type="ChEBI" id="CHEBI:18420"/>
        <label>1</label>
        <note>catalytic</note>
    </ligand>
</feature>
<evidence type="ECO:0000256" key="1">
    <source>
        <dbReference type="ARBA" id="ARBA00001946"/>
    </source>
</evidence>
<keyword evidence="10" id="KW-0368">Histidine biosynthesis</keyword>
<comment type="pathway">
    <text evidence="2">Amino-acid biosynthesis; L-histidine biosynthesis; L-histidine from 5-phospho-alpha-D-ribose 1-diphosphate: step 8/9.</text>
</comment>
<reference evidence="15 16" key="1">
    <citation type="submission" date="2018-08" db="EMBL/GenBank/DDBJ databases">
        <title>Genomic Encyclopedia of Archaeal and Bacterial Type Strains, Phase II (KMG-II): from individual species to whole genera.</title>
        <authorList>
            <person name="Goeker M."/>
        </authorList>
    </citation>
    <scope>NUCLEOTIDE SEQUENCE [LARGE SCALE GENOMIC DNA]</scope>
    <source>
        <strain evidence="15 16">DSM 45791</strain>
    </source>
</reference>
<evidence type="ECO:0000256" key="9">
    <source>
        <dbReference type="ARBA" id="ARBA00022842"/>
    </source>
</evidence>
<dbReference type="PROSITE" id="PS00629">
    <property type="entry name" value="IMP_1"/>
    <property type="match status" value="1"/>
</dbReference>
<comment type="cofactor">
    <cofactor evidence="1 14">
        <name>Mg(2+)</name>
        <dbReference type="ChEBI" id="CHEBI:18420"/>
    </cofactor>
</comment>
<evidence type="ECO:0000256" key="10">
    <source>
        <dbReference type="ARBA" id="ARBA00023102"/>
    </source>
</evidence>
<dbReference type="GO" id="GO:0004401">
    <property type="term" value="F:histidinol-phosphatase activity"/>
    <property type="evidence" value="ECO:0007669"/>
    <property type="project" value="UniProtKB-UniRule"/>
</dbReference>
<dbReference type="UniPathway" id="UPA00031">
    <property type="reaction ID" value="UER00013"/>
</dbReference>
<dbReference type="Gene3D" id="3.30.540.10">
    <property type="entry name" value="Fructose-1,6-Bisphosphatase, subunit A, domain 1"/>
    <property type="match status" value="1"/>
</dbReference>
<feature type="binding site" evidence="14">
    <location>
        <position position="87"/>
    </location>
    <ligand>
        <name>Mg(2+)</name>
        <dbReference type="ChEBI" id="CHEBI:18420"/>
        <label>1</label>
        <note>catalytic</note>
    </ligand>
</feature>
<dbReference type="FunFam" id="3.30.540.10:FF:000003">
    <property type="entry name" value="Inositol-1-monophosphatase"/>
    <property type="match status" value="1"/>
</dbReference>
<protein>
    <recommendedName>
        <fullName evidence="5 13">Histidinol-phosphatase</fullName>
        <ecNumber evidence="4 13">3.1.3.15</ecNumber>
    </recommendedName>
</protein>
<keyword evidence="7 14" id="KW-0479">Metal-binding</keyword>
<evidence type="ECO:0000256" key="2">
    <source>
        <dbReference type="ARBA" id="ARBA00004970"/>
    </source>
</evidence>
<evidence type="ECO:0000256" key="12">
    <source>
        <dbReference type="ARBA" id="ARBA00053547"/>
    </source>
</evidence>
<evidence type="ECO:0000313" key="16">
    <source>
        <dbReference type="Proteomes" id="UP000256269"/>
    </source>
</evidence>
<dbReference type="PANTHER" id="PTHR43200:SF6">
    <property type="entry name" value="3'(2'),5'-BISPHOSPHATE NUCLEOTIDASE"/>
    <property type="match status" value="1"/>
</dbReference>
<keyword evidence="6" id="KW-0028">Amino-acid biosynthesis</keyword>
<dbReference type="InterPro" id="IPR000760">
    <property type="entry name" value="Inositol_monophosphatase-like"/>
</dbReference>
<dbReference type="GO" id="GO:0046872">
    <property type="term" value="F:metal ion binding"/>
    <property type="evidence" value="ECO:0007669"/>
    <property type="project" value="UniProtKB-KW"/>
</dbReference>
<evidence type="ECO:0000256" key="13">
    <source>
        <dbReference type="NCBIfam" id="TIGR02067"/>
    </source>
</evidence>
<dbReference type="SUPFAM" id="SSF56655">
    <property type="entry name" value="Carbohydrate phosphatase"/>
    <property type="match status" value="1"/>
</dbReference>
<dbReference type="InterPro" id="IPR020583">
    <property type="entry name" value="Inositol_monoP_metal-BS"/>
</dbReference>
<comment type="function">
    <text evidence="12">Catalyzes the dephosphorylation of histidinol-phosphate to histidinol, the direct precursor of histidine.</text>
</comment>
<keyword evidence="8" id="KW-0378">Hydrolase</keyword>
<dbReference type="AlphaFoldDB" id="A0A3E0IAK0"/>
<dbReference type="GO" id="GO:0000105">
    <property type="term" value="P:L-histidine biosynthetic process"/>
    <property type="evidence" value="ECO:0007669"/>
    <property type="project" value="UniProtKB-UniRule"/>
</dbReference>
<dbReference type="InterPro" id="IPR051090">
    <property type="entry name" value="Inositol_monoP_superfamily"/>
</dbReference>
<dbReference type="Gene3D" id="3.40.190.80">
    <property type="match status" value="1"/>
</dbReference>
<comment type="catalytic activity">
    <reaction evidence="11">
        <text>L-histidinol phosphate + H2O = L-histidinol + phosphate</text>
        <dbReference type="Rhea" id="RHEA:14465"/>
        <dbReference type="ChEBI" id="CHEBI:15377"/>
        <dbReference type="ChEBI" id="CHEBI:43474"/>
        <dbReference type="ChEBI" id="CHEBI:57699"/>
        <dbReference type="ChEBI" id="CHEBI:57980"/>
        <dbReference type="EC" id="3.1.3.15"/>
    </reaction>
</comment>
<keyword evidence="16" id="KW-1185">Reference proteome</keyword>
<dbReference type="CDD" id="cd01641">
    <property type="entry name" value="Bacterial_IMPase_like_1"/>
    <property type="match status" value="1"/>
</dbReference>
<organism evidence="15 16">
    <name type="scientific">Kutzneria buriramensis</name>
    <dbReference type="NCBI Taxonomy" id="1045776"/>
    <lineage>
        <taxon>Bacteria</taxon>
        <taxon>Bacillati</taxon>
        <taxon>Actinomycetota</taxon>
        <taxon>Actinomycetes</taxon>
        <taxon>Pseudonocardiales</taxon>
        <taxon>Pseudonocardiaceae</taxon>
        <taxon>Kutzneria</taxon>
    </lineage>
</organism>
<evidence type="ECO:0000256" key="11">
    <source>
        <dbReference type="ARBA" id="ARBA00049158"/>
    </source>
</evidence>
<dbReference type="InterPro" id="IPR011809">
    <property type="entry name" value="His_9_proposed"/>
</dbReference>
<comment type="similarity">
    <text evidence="3">Belongs to the inositol monophosphatase superfamily.</text>
</comment>
<evidence type="ECO:0000256" key="4">
    <source>
        <dbReference type="ARBA" id="ARBA00013085"/>
    </source>
</evidence>
<feature type="binding site" evidence="14">
    <location>
        <position position="86"/>
    </location>
    <ligand>
        <name>Mg(2+)</name>
        <dbReference type="ChEBI" id="CHEBI:18420"/>
        <label>1</label>
        <note>catalytic</note>
    </ligand>
</feature>
<evidence type="ECO:0000256" key="3">
    <source>
        <dbReference type="ARBA" id="ARBA00009759"/>
    </source>
</evidence>
<evidence type="ECO:0000313" key="15">
    <source>
        <dbReference type="EMBL" id="REH55763.1"/>
    </source>
</evidence>
<proteinExistence type="inferred from homology"/>
<dbReference type="NCBIfam" id="TIGR02067">
    <property type="entry name" value="his_9_HisN"/>
    <property type="match status" value="1"/>
</dbReference>
<dbReference type="EC" id="3.1.3.15" evidence="4 13"/>
<sequence length="260" mass="27939">MSTFGADLALALRLADAADAITLSRFRARDLRVERKPDRTPVTDADVAVEDAVRELIAAERPDDAIMGEERGGSAGPGRTWVLDPIDGTKNFLRGVPVWGTLVALVVDGQPQVGLCSAPALGRRWWAAAGEGAWTSDPLTEPRKISVSGVSAMEDAYLTTTDLGAWTTYHSREAYLRLVDACWESRAFGDFWCHCLVAEGVMDVAAEAIVNPWDVAFAQILVTEAGGRFTDLGGKPDYSAGSALSTNGHLHDEALRLLAR</sequence>
<feature type="binding site" evidence="14">
    <location>
        <position position="69"/>
    </location>
    <ligand>
        <name>Mg(2+)</name>
        <dbReference type="ChEBI" id="CHEBI:18420"/>
        <label>1</label>
        <note>catalytic</note>
    </ligand>
</feature>
<comment type="caution">
    <text evidence="15">The sequence shown here is derived from an EMBL/GenBank/DDBJ whole genome shotgun (WGS) entry which is preliminary data.</text>
</comment>
<gene>
    <name evidence="15" type="ORF">BCF44_101789</name>
</gene>